<keyword evidence="8" id="KW-0963">Cytoplasm</keyword>
<keyword evidence="13" id="KW-0723">Serine/threonine-protein kinase</keyword>
<feature type="domain" description="NERD" evidence="12">
    <location>
        <begin position="33"/>
        <end position="148"/>
    </location>
</feature>
<dbReference type="Pfam" id="PF07714">
    <property type="entry name" value="PK_Tyr_Ser-Thr"/>
    <property type="match status" value="1"/>
</dbReference>
<comment type="caution">
    <text evidence="13">The sequence shown here is derived from an EMBL/GenBank/DDBJ whole genome shotgun (WGS) entry which is preliminary data.</text>
</comment>
<sequence>MAALAGGATSAPKPAPPPQPKRWFQERPSEYPWEQDGLEHVHRLMPKAEPYRAWATFSFTAASGRVNECDLLIAVPGGLYLVELKGHPGRVVNNGETWRFFQEDSKRVLTLRNPLHLTDMKCKDLKSRLEWAAKQLHISQRLPRIEPAVFLSAPGLRSALDEVQSTRVYGRDDASEGLPWLWRDLLSRPPQREWQRITPEFSRHVLPKLLETIGIRASIAHLRFGDDWTLSSDLLDAGPTWEDRLAERKGIVREEGRVRIYLTAQQATEERRQSVERAARREYQVLQGITHRGIAQAVQIREHQGGPAILFHHRAGDLRLDSYLAVHGERLGPEVRLDMVRQLAEAVRYAHSRSLYHRALAARSIYVSAKEDGSSPVMRIIDWQAAARDFDTTGFSSIGNTSLPGEHVSNAAEVYLAPESDTPFADPVDLDVFGLGATAYLITTGQAPAAQRSGLIERLATDGGLHPYAVSDGISDALDALIFDATRADVADRLDSAEAFLTRLDAVERDSLPDEDAAPHVDPLSAAPGQVVDGDWVVERILGTGATARALLVTRTEEDEDGKPHVERRVFKIALDSDKATRLHAEARALEQVGGGVVVRLLDGPRELAGRTVLDLEFAGGEDTTGSTLGALLRAEGKLTYHQLERYGKDLFTALDHLAGKGVRHRDLKPDNFGVYRRADRSTQLMLFDFSLADVSDRDTAAGTRGYLDPFLDSARRPVFDDHAERYAAAVTLHEMASGQRPVWGDGMTDPRTTTDETPTIASDLFDPALREGLTDFFLRAFHREVDQRFDTYRQMEDHWRSVFLAADTAAPITTQATVGMAAESLEATRDAHAAAATLDTPLEAAGLTPRAVSVAQGFGATTVAQLLDVPLHLIAKARGAGAVVRKELNRRHKQWSKELLQAAEAAAAPRSGEGQLTIEDLAALLVPPQTRRGSSKAAVIRLTLGLPGGEAPLEPWAAQVEVANRLGITQASVSRHLTAAAKEWAGEPWLTVVRNELVEAVAEAGRVVTAHELAAALRARHGAGEDDADRTTARALAVVRAAVEAEVWAGLHTNDTEDAGPRLAVLRRGKRVLIALESLPGSQDPSAPEMADYALALGVRADELVRTEPLPGRGVVVRELRAVSAPEGLSPLADTRLVELASVMSEEAAASPRLELYPRELDLVRALRISQAAAGVRRDRGITQPELLAKVRARFPALVVDERLTHVELEDALRAAGFPLEYDTVSKTFRPPPPELSRFSTSSSTALSGHGQWRAADVDPRDVLTRKLSAAVEHGGFLALTLRGVLLPGAAEGIAAHYPVRPVDVDHEFLSAFRALVAERGQDWSKVGKLDARFGETGVMSPGLASYVRTTWERVHVRLDELAADAGVVLFLHHASLMARYFDEGGRAVLTGLQNAARRPDDAPHGMWLLCPADSALDTPQLDGRIVEVLTDSERVVLDRVFLDELRAAADGAA</sequence>
<evidence type="ECO:0000256" key="10">
    <source>
        <dbReference type="SAM" id="MobiDB-lite"/>
    </source>
</evidence>
<protein>
    <submittedName>
        <fullName evidence="13">Serine/threonine protein kinase</fullName>
    </submittedName>
</protein>
<feature type="region of interest" description="Disordered" evidence="10">
    <location>
        <begin position="1"/>
        <end position="25"/>
    </location>
</feature>
<reference evidence="13 14" key="1">
    <citation type="submission" date="2018-11" db="EMBL/GenBank/DDBJ databases">
        <title>Sequencing the genomes of 1000 actinobacteria strains.</title>
        <authorList>
            <person name="Klenk H.-P."/>
        </authorList>
    </citation>
    <scope>NUCLEOTIDE SEQUENCE [LARGE SCALE GENOMIC DNA]</scope>
    <source>
        <strain evidence="13 14">DSM 44348</strain>
    </source>
</reference>
<dbReference type="Pfam" id="PF00069">
    <property type="entry name" value="Pkinase"/>
    <property type="match status" value="1"/>
</dbReference>
<evidence type="ECO:0000256" key="3">
    <source>
        <dbReference type="ARBA" id="ARBA00010886"/>
    </source>
</evidence>
<dbReference type="InterPro" id="IPR017441">
    <property type="entry name" value="Protein_kinase_ATP_BS"/>
</dbReference>
<evidence type="ECO:0000256" key="7">
    <source>
        <dbReference type="ARBA" id="ARBA00022840"/>
    </source>
</evidence>
<evidence type="ECO:0000256" key="8">
    <source>
        <dbReference type="ARBA" id="ARBA00023212"/>
    </source>
</evidence>
<dbReference type="InterPro" id="IPR011528">
    <property type="entry name" value="NERD"/>
</dbReference>
<comment type="similarity">
    <text evidence="3">Belongs to the protein kinase superfamily. NEK Ser/Thr protein kinase family. NIMA subfamily.</text>
</comment>
<dbReference type="GO" id="GO:0005524">
    <property type="term" value="F:ATP binding"/>
    <property type="evidence" value="ECO:0007669"/>
    <property type="project" value="UniProtKB-UniRule"/>
</dbReference>
<keyword evidence="14" id="KW-1185">Reference proteome</keyword>
<evidence type="ECO:0000256" key="6">
    <source>
        <dbReference type="ARBA" id="ARBA00022777"/>
    </source>
</evidence>
<dbReference type="Gene3D" id="1.10.510.10">
    <property type="entry name" value="Transferase(Phosphotransferase) domain 1"/>
    <property type="match status" value="2"/>
</dbReference>
<dbReference type="PANTHER" id="PTHR43289">
    <property type="entry name" value="MITOGEN-ACTIVATED PROTEIN KINASE KINASE KINASE 20-RELATED"/>
    <property type="match status" value="1"/>
</dbReference>
<keyword evidence="6 13" id="KW-0418">Kinase</keyword>
<dbReference type="InterPro" id="IPR000719">
    <property type="entry name" value="Prot_kinase_dom"/>
</dbReference>
<dbReference type="GO" id="GO:0000922">
    <property type="term" value="C:spindle pole"/>
    <property type="evidence" value="ECO:0007669"/>
    <property type="project" value="UniProtKB-SubCell"/>
</dbReference>
<feature type="domain" description="Protein kinase" evidence="11">
    <location>
        <begin position="536"/>
        <end position="805"/>
    </location>
</feature>
<dbReference type="EMBL" id="RKHY01000002">
    <property type="protein sequence ID" value="ROS32029.1"/>
    <property type="molecule type" value="Genomic_DNA"/>
</dbReference>
<evidence type="ECO:0000256" key="4">
    <source>
        <dbReference type="ARBA" id="ARBA00022679"/>
    </source>
</evidence>
<evidence type="ECO:0000256" key="2">
    <source>
        <dbReference type="ARBA" id="ARBA00004647"/>
    </source>
</evidence>
<dbReference type="PROSITE" id="PS50011">
    <property type="entry name" value="PROTEIN_KINASE_DOM"/>
    <property type="match status" value="2"/>
</dbReference>
<dbReference type="RefSeq" id="WP_231961021.1">
    <property type="nucleotide sequence ID" value="NZ_RKHY01000002.1"/>
</dbReference>
<dbReference type="GO" id="GO:0005813">
    <property type="term" value="C:centrosome"/>
    <property type="evidence" value="ECO:0007669"/>
    <property type="project" value="UniProtKB-SubCell"/>
</dbReference>
<evidence type="ECO:0000259" key="11">
    <source>
        <dbReference type="PROSITE" id="PS50011"/>
    </source>
</evidence>
<keyword evidence="8" id="KW-0206">Cytoskeleton</keyword>
<evidence type="ECO:0000256" key="5">
    <source>
        <dbReference type="ARBA" id="ARBA00022741"/>
    </source>
</evidence>
<dbReference type="GeneID" id="301848999"/>
<dbReference type="Pfam" id="PF08378">
    <property type="entry name" value="NERD"/>
    <property type="match status" value="1"/>
</dbReference>
<dbReference type="Proteomes" id="UP000274843">
    <property type="component" value="Unassembled WGS sequence"/>
</dbReference>
<dbReference type="InterPro" id="IPR011009">
    <property type="entry name" value="Kinase-like_dom_sf"/>
</dbReference>
<evidence type="ECO:0000313" key="14">
    <source>
        <dbReference type="Proteomes" id="UP000274843"/>
    </source>
</evidence>
<dbReference type="SUPFAM" id="SSF56112">
    <property type="entry name" value="Protein kinase-like (PK-like)"/>
    <property type="match status" value="2"/>
</dbReference>
<dbReference type="PANTHER" id="PTHR43289:SF34">
    <property type="entry name" value="SERINE_THREONINE-PROTEIN KINASE YBDM-RELATED"/>
    <property type="match status" value="1"/>
</dbReference>
<dbReference type="SMART" id="SM00220">
    <property type="entry name" value="S_TKc"/>
    <property type="match status" value="1"/>
</dbReference>
<organism evidence="13 14">
    <name type="scientific">Amycolatopsis thermoflava</name>
    <dbReference type="NCBI Taxonomy" id="84480"/>
    <lineage>
        <taxon>Bacteria</taxon>
        <taxon>Bacillati</taxon>
        <taxon>Actinomycetota</taxon>
        <taxon>Actinomycetes</taxon>
        <taxon>Pseudonocardiales</taxon>
        <taxon>Pseudonocardiaceae</taxon>
        <taxon>Amycolatopsis</taxon>
        <taxon>Amycolatopsis methanolica group</taxon>
    </lineage>
</organism>
<accession>A0A3N2G737</accession>
<dbReference type="PROSITE" id="PS00107">
    <property type="entry name" value="PROTEIN_KINASE_ATP"/>
    <property type="match status" value="1"/>
</dbReference>
<evidence type="ECO:0000256" key="1">
    <source>
        <dbReference type="ARBA" id="ARBA00004300"/>
    </source>
</evidence>
<dbReference type="PROSITE" id="PS50965">
    <property type="entry name" value="NERD"/>
    <property type="match status" value="1"/>
</dbReference>
<keyword evidence="7 9" id="KW-0067">ATP-binding</keyword>
<feature type="domain" description="Protein kinase" evidence="11">
    <location>
        <begin position="229"/>
        <end position="507"/>
    </location>
</feature>
<keyword evidence="5 9" id="KW-0547">Nucleotide-binding</keyword>
<evidence type="ECO:0000256" key="9">
    <source>
        <dbReference type="PROSITE-ProRule" id="PRU10141"/>
    </source>
</evidence>
<name>A0A3N2G737_9PSEU</name>
<gene>
    <name evidence="13" type="ORF">EDD35_7771</name>
</gene>
<comment type="subcellular location">
    <subcellularLocation>
        <location evidence="1">Cytoplasm</location>
        <location evidence="1">Cytoskeleton</location>
        <location evidence="1">Microtubule organizing center</location>
        <location evidence="1">Centrosome</location>
    </subcellularLocation>
    <subcellularLocation>
        <location evidence="2">Cytoplasm</location>
        <location evidence="2">Cytoskeleton</location>
        <location evidence="2">Spindle pole</location>
    </subcellularLocation>
</comment>
<feature type="binding site" evidence="9">
    <location>
        <position position="572"/>
    </location>
    <ligand>
        <name>ATP</name>
        <dbReference type="ChEBI" id="CHEBI:30616"/>
    </ligand>
</feature>
<dbReference type="InterPro" id="IPR001245">
    <property type="entry name" value="Ser-Thr/Tyr_kinase_cat_dom"/>
</dbReference>
<dbReference type="NCBIfam" id="NF033442">
    <property type="entry name" value="BREX_PglW"/>
    <property type="match status" value="1"/>
</dbReference>
<evidence type="ECO:0000313" key="13">
    <source>
        <dbReference type="EMBL" id="ROS32029.1"/>
    </source>
</evidence>
<proteinExistence type="inferred from homology"/>
<keyword evidence="4" id="KW-0808">Transferase</keyword>
<dbReference type="GO" id="GO:0004674">
    <property type="term" value="F:protein serine/threonine kinase activity"/>
    <property type="evidence" value="ECO:0007669"/>
    <property type="project" value="UniProtKB-KW"/>
</dbReference>
<dbReference type="InterPro" id="IPR049832">
    <property type="entry name" value="BREX_PglW"/>
</dbReference>
<evidence type="ECO:0000259" key="12">
    <source>
        <dbReference type="PROSITE" id="PS50965"/>
    </source>
</evidence>